<evidence type="ECO:0000313" key="2">
    <source>
        <dbReference type="Proteomes" id="UP000324767"/>
    </source>
</evidence>
<protein>
    <submittedName>
        <fullName evidence="1">Uncharacterized protein</fullName>
    </submittedName>
</protein>
<proteinExistence type="predicted"/>
<dbReference type="EMBL" id="VXIT01000001">
    <property type="protein sequence ID" value="KAA6415840.1"/>
    <property type="molecule type" value="Genomic_DNA"/>
</dbReference>
<dbReference type="InterPro" id="IPR036249">
    <property type="entry name" value="Thioredoxin-like_sf"/>
</dbReference>
<dbReference type="PANTHER" id="PTHR33875:SF2">
    <property type="entry name" value="ACR183CP"/>
    <property type="match status" value="1"/>
</dbReference>
<dbReference type="PANTHER" id="PTHR33875">
    <property type="entry name" value="OS09G0542200 PROTEIN"/>
    <property type="match status" value="1"/>
</dbReference>
<reference evidence="1 2" key="1">
    <citation type="submission" date="2019-09" db="EMBL/GenBank/DDBJ databases">
        <title>The hologenome of the rock-dwelling lichen Lasallia pustulata.</title>
        <authorList>
            <person name="Greshake Tzovaras B."/>
            <person name="Segers F."/>
            <person name="Bicker A."/>
            <person name="Dal Grande F."/>
            <person name="Otte J."/>
            <person name="Hankeln T."/>
            <person name="Schmitt I."/>
            <person name="Ebersberger I."/>
        </authorList>
    </citation>
    <scope>NUCLEOTIDE SEQUENCE [LARGE SCALE GENOMIC DNA]</scope>
    <source>
        <strain evidence="1">A1-1</strain>
    </source>
</reference>
<evidence type="ECO:0000313" key="1">
    <source>
        <dbReference type="EMBL" id="KAA6415840.1"/>
    </source>
</evidence>
<dbReference type="Gene3D" id="3.40.30.10">
    <property type="entry name" value="Glutaredoxin"/>
    <property type="match status" value="1"/>
</dbReference>
<accession>A0A5M8Q346</accession>
<name>A0A5M8Q346_9LECA</name>
<comment type="caution">
    <text evidence="1">The sequence shown here is derived from an EMBL/GenBank/DDBJ whole genome shotgun (WGS) entry which is preliminary data.</text>
</comment>
<gene>
    <name evidence="1" type="ORF">FRX48_00558</name>
</gene>
<dbReference type="AlphaFoldDB" id="A0A5M8Q346"/>
<dbReference type="OrthoDB" id="37297at2759"/>
<dbReference type="SUPFAM" id="SSF52833">
    <property type="entry name" value="Thioredoxin-like"/>
    <property type="match status" value="1"/>
</dbReference>
<dbReference type="CDD" id="cd02972">
    <property type="entry name" value="DsbA_family"/>
    <property type="match status" value="1"/>
</dbReference>
<organism evidence="1 2">
    <name type="scientific">Lasallia pustulata</name>
    <dbReference type="NCBI Taxonomy" id="136370"/>
    <lineage>
        <taxon>Eukaryota</taxon>
        <taxon>Fungi</taxon>
        <taxon>Dikarya</taxon>
        <taxon>Ascomycota</taxon>
        <taxon>Pezizomycotina</taxon>
        <taxon>Lecanoromycetes</taxon>
        <taxon>OSLEUM clade</taxon>
        <taxon>Umbilicariomycetidae</taxon>
        <taxon>Umbilicariales</taxon>
        <taxon>Umbilicariaceae</taxon>
        <taxon>Lasallia</taxon>
    </lineage>
</organism>
<sequence length="210" mass="23115">MTSAELIGVGRNAPRHTLAARVLIQRVEAIVKALSVGASPPAVHTLELYLDYVCPFSAKLFITLHRTVLPSLASKTPAPLRVIFRPQIQPWHPSSTLTHEAGAAVLRLAPDKFYDFSAQLFEEQKAYFDVSVVNETRNETLLEVRGEPGEDGGLNRGNGVTDDVKAMVKANRLTGVHVTPTVLFNGVVENSISSSFTVQQWEEWLEKNIV</sequence>
<dbReference type="Proteomes" id="UP000324767">
    <property type="component" value="Unassembled WGS sequence"/>
</dbReference>